<name>A0A7L9UCR6_9BURK</name>
<keyword evidence="1" id="KW-0614">Plasmid</keyword>
<gene>
    <name evidence="1" type="ORF">LPB04_23815</name>
</gene>
<dbReference type="KEGG" id="mlir:LPB04_23815"/>
<accession>A0A7L9UCR6</accession>
<dbReference type="EMBL" id="CP062942">
    <property type="protein sequence ID" value="QOL52239.1"/>
    <property type="molecule type" value="Genomic_DNA"/>
</dbReference>
<organism evidence="1 2">
    <name type="scientific">Massilia litorea</name>
    <dbReference type="NCBI Taxonomy" id="2769491"/>
    <lineage>
        <taxon>Bacteria</taxon>
        <taxon>Pseudomonadati</taxon>
        <taxon>Pseudomonadota</taxon>
        <taxon>Betaproteobacteria</taxon>
        <taxon>Burkholderiales</taxon>
        <taxon>Oxalobacteraceae</taxon>
        <taxon>Telluria group</taxon>
        <taxon>Massilia</taxon>
    </lineage>
</organism>
<evidence type="ECO:0000313" key="2">
    <source>
        <dbReference type="Proteomes" id="UP000593875"/>
    </source>
</evidence>
<dbReference type="AlphaFoldDB" id="A0A7L9UCR6"/>
<geneLocation type="plasmid" evidence="1 2">
    <name>unnamed1</name>
</geneLocation>
<evidence type="ECO:0000313" key="1">
    <source>
        <dbReference type="EMBL" id="QOL52239.1"/>
    </source>
</evidence>
<proteinExistence type="predicted"/>
<dbReference type="Proteomes" id="UP000593875">
    <property type="component" value="Plasmid unnamed1"/>
</dbReference>
<keyword evidence="2" id="KW-1185">Reference proteome</keyword>
<dbReference type="RefSeq" id="WP_193689206.1">
    <property type="nucleotide sequence ID" value="NZ_CP062942.1"/>
</dbReference>
<sequence length="104" mass="10861">MKLTLTYGQDMAVLTLLDPIGLDNTWSCDPNDFLSQGSGKCTQGLGSQLVILANDSGNANVLQILLLNMFNPRAGQSGNDAVASGDGGMVGDMKSVQWAVVSVE</sequence>
<reference evidence="1 2" key="1">
    <citation type="submission" date="2020-10" db="EMBL/GenBank/DDBJ databases">
        <title>Genome sequencing of Massilia sp. LPB0304.</title>
        <authorList>
            <person name="Kim J."/>
        </authorList>
    </citation>
    <scope>NUCLEOTIDE SEQUENCE [LARGE SCALE GENOMIC DNA]</scope>
    <source>
        <strain evidence="1 2">LPB0304</strain>
        <plasmid evidence="1 2">unnamed1</plasmid>
    </source>
</reference>
<protein>
    <submittedName>
        <fullName evidence="1">Uncharacterized protein</fullName>
    </submittedName>
</protein>